<reference evidence="1 2" key="1">
    <citation type="submission" date="2024-09" db="EMBL/GenBank/DDBJ databases">
        <title>Chromosome-scale assembly of Riccia sorocarpa.</title>
        <authorList>
            <person name="Paukszto L."/>
        </authorList>
    </citation>
    <scope>NUCLEOTIDE SEQUENCE [LARGE SCALE GENOMIC DNA]</scope>
    <source>
        <strain evidence="1">LP-2024</strain>
        <tissue evidence="1">Aerial parts of the thallus</tissue>
    </source>
</reference>
<dbReference type="Pfam" id="PF02458">
    <property type="entry name" value="Transferase"/>
    <property type="match status" value="1"/>
</dbReference>
<dbReference type="Proteomes" id="UP001633002">
    <property type="component" value="Unassembled WGS sequence"/>
</dbReference>
<dbReference type="EMBL" id="JBJQOH010000007">
    <property type="protein sequence ID" value="KAL3677931.1"/>
    <property type="molecule type" value="Genomic_DNA"/>
</dbReference>
<keyword evidence="2" id="KW-1185">Reference proteome</keyword>
<dbReference type="Gene3D" id="3.30.559.10">
    <property type="entry name" value="Chloramphenicol acetyltransferase-like domain"/>
    <property type="match status" value="1"/>
</dbReference>
<sequence length="176" mass="20082">MFTAIYEVAVDLPGADADDVLPIDRLTESLGKVLEQFYPLAGRLIKSEKDKVARLFCNNEVAPFTHKRFDGVVSELMDVDQFEPRSLRLDFTTSTLLQRFLMHRGAYPHSSGDRFQVWNKMPKHKLESHSGRRLLRNSFPHIMGSDHSRRTNFGIAGSQSNTIGTRVYLWEIENAG</sequence>
<evidence type="ECO:0000313" key="1">
    <source>
        <dbReference type="EMBL" id="KAL3677931.1"/>
    </source>
</evidence>
<proteinExistence type="predicted"/>
<comment type="caution">
    <text evidence="1">The sequence shown here is derived from an EMBL/GenBank/DDBJ whole genome shotgun (WGS) entry which is preliminary data.</text>
</comment>
<dbReference type="AlphaFoldDB" id="A0ABD3GGX6"/>
<evidence type="ECO:0000313" key="2">
    <source>
        <dbReference type="Proteomes" id="UP001633002"/>
    </source>
</evidence>
<protein>
    <submittedName>
        <fullName evidence="1">Uncharacterized protein</fullName>
    </submittedName>
</protein>
<gene>
    <name evidence="1" type="ORF">R1sor_020887</name>
</gene>
<accession>A0ABD3GGX6</accession>
<dbReference type="InterPro" id="IPR023213">
    <property type="entry name" value="CAT-like_dom_sf"/>
</dbReference>
<organism evidence="1 2">
    <name type="scientific">Riccia sorocarpa</name>
    <dbReference type="NCBI Taxonomy" id="122646"/>
    <lineage>
        <taxon>Eukaryota</taxon>
        <taxon>Viridiplantae</taxon>
        <taxon>Streptophyta</taxon>
        <taxon>Embryophyta</taxon>
        <taxon>Marchantiophyta</taxon>
        <taxon>Marchantiopsida</taxon>
        <taxon>Marchantiidae</taxon>
        <taxon>Marchantiales</taxon>
        <taxon>Ricciaceae</taxon>
        <taxon>Riccia</taxon>
    </lineage>
</organism>
<name>A0ABD3GGX6_9MARC</name>